<organism evidence="4 5">
    <name type="scientific">Kineosporia corallincola</name>
    <dbReference type="NCBI Taxonomy" id="2835133"/>
    <lineage>
        <taxon>Bacteria</taxon>
        <taxon>Bacillati</taxon>
        <taxon>Actinomycetota</taxon>
        <taxon>Actinomycetes</taxon>
        <taxon>Kineosporiales</taxon>
        <taxon>Kineosporiaceae</taxon>
        <taxon>Kineosporia</taxon>
    </lineage>
</organism>
<evidence type="ECO:0000259" key="2">
    <source>
        <dbReference type="Pfam" id="PF01609"/>
    </source>
</evidence>
<evidence type="ECO:0000313" key="4">
    <source>
        <dbReference type="EMBL" id="MBT0774326.1"/>
    </source>
</evidence>
<name>A0ABS5TU44_9ACTN</name>
<evidence type="ECO:0000256" key="1">
    <source>
        <dbReference type="SAM" id="Phobius"/>
    </source>
</evidence>
<keyword evidence="1" id="KW-0812">Transmembrane</keyword>
<protein>
    <submittedName>
        <fullName evidence="4">ISAs1 family transposase</fullName>
    </submittedName>
</protein>
<dbReference type="Pfam" id="PF13808">
    <property type="entry name" value="DDE_Tnp_1_assoc"/>
    <property type="match status" value="1"/>
</dbReference>
<dbReference type="PANTHER" id="PTHR30298">
    <property type="entry name" value="H REPEAT-ASSOCIATED PREDICTED TRANSPOSASE"/>
    <property type="match status" value="1"/>
</dbReference>
<accession>A0ABS5TU44</accession>
<feature type="transmembrane region" description="Helical" evidence="1">
    <location>
        <begin position="61"/>
        <end position="84"/>
    </location>
</feature>
<dbReference type="Proteomes" id="UP001197247">
    <property type="component" value="Unassembled WGS sequence"/>
</dbReference>
<evidence type="ECO:0000259" key="3">
    <source>
        <dbReference type="Pfam" id="PF13808"/>
    </source>
</evidence>
<dbReference type="InterPro" id="IPR032806">
    <property type="entry name" value="YbfD_N"/>
</dbReference>
<proteinExistence type="predicted"/>
<dbReference type="InterPro" id="IPR002559">
    <property type="entry name" value="Transposase_11"/>
</dbReference>
<feature type="domain" description="H repeat-associated protein N-terminal" evidence="3">
    <location>
        <begin position="45"/>
        <end position="130"/>
    </location>
</feature>
<dbReference type="InterPro" id="IPR051698">
    <property type="entry name" value="Transposase_11-like"/>
</dbReference>
<dbReference type="NCBIfam" id="NF033564">
    <property type="entry name" value="transpos_ISAs1"/>
    <property type="match status" value="1"/>
</dbReference>
<keyword evidence="1" id="KW-0472">Membrane</keyword>
<dbReference type="InterPro" id="IPR047647">
    <property type="entry name" value="ISAs1_transpos"/>
</dbReference>
<keyword evidence="5" id="KW-1185">Reference proteome</keyword>
<dbReference type="PANTHER" id="PTHR30298:SF0">
    <property type="entry name" value="PROTEIN YBFL-RELATED"/>
    <property type="match status" value="1"/>
</dbReference>
<feature type="domain" description="Transposase IS4-like" evidence="2">
    <location>
        <begin position="154"/>
        <end position="390"/>
    </location>
</feature>
<evidence type="ECO:0000313" key="5">
    <source>
        <dbReference type="Proteomes" id="UP001197247"/>
    </source>
</evidence>
<dbReference type="RefSeq" id="WP_214160866.1">
    <property type="nucleotide sequence ID" value="NZ_JAHBAY010000044.1"/>
</dbReference>
<comment type="caution">
    <text evidence="4">The sequence shown here is derived from an EMBL/GenBank/DDBJ whole genome shotgun (WGS) entry which is preliminary data.</text>
</comment>
<reference evidence="4 5" key="1">
    <citation type="submission" date="2021-05" db="EMBL/GenBank/DDBJ databases">
        <title>Kineosporia and Streptomyces sp. nov. two new marine actinobacteria isolated from Coral.</title>
        <authorList>
            <person name="Buangrab K."/>
            <person name="Sutthacheep M."/>
            <person name="Yeemin T."/>
            <person name="Harunari E."/>
            <person name="Igarashi Y."/>
            <person name="Kanchanasin P."/>
            <person name="Tanasupawat S."/>
            <person name="Phongsopitanun W."/>
        </authorList>
    </citation>
    <scope>NUCLEOTIDE SEQUENCE [LARGE SCALE GENOMIC DNA]</scope>
    <source>
        <strain evidence="4 5">J2-2</strain>
    </source>
</reference>
<sequence length="421" mass="44678">MKSSLLDDVRDTLNAVGSGPDGPPGPVAVAAVRLSSGDGPIGLVQALEAVPDPRSPLGIRYALSSLVAIAVCAVISGAVTFAAVGDWLADLPEDDLAAFGLVRRPAATTLWRALIRIDSIALSQVLGDWLLRREPAPTSSNTSQGSAPGLLRPHRPVIAVDGKAVRGAAHSATGAGQDVHLLAAYDVDTGVVLAQIPVGEKGGETGAFAPLLDQAATVVPGGLAGCVIVADALHAQTAHTHTVTTHDAALLVRVKANQPTLFNQLKSLPWSDFPIGDRTRNQAHGRKETRTLKAATLTTPGGLAFPHTEQAVRITRTRTIQEKVTRETAYLIVTLPTKDALPVELNRWARQEWHIENRLHHVKDTTYREDEHRAHTGNGPAVFAVLCNTAVGFHHRDGATNIARATRRAGRKVTELLQKVI</sequence>
<dbReference type="EMBL" id="JAHBAY010000044">
    <property type="protein sequence ID" value="MBT0774326.1"/>
    <property type="molecule type" value="Genomic_DNA"/>
</dbReference>
<dbReference type="Pfam" id="PF01609">
    <property type="entry name" value="DDE_Tnp_1"/>
    <property type="match status" value="1"/>
</dbReference>
<gene>
    <name evidence="4" type="ORF">KIH74_35630</name>
</gene>
<keyword evidence="1" id="KW-1133">Transmembrane helix</keyword>